<name>A0A5J5J1X7_9MICO</name>
<protein>
    <submittedName>
        <fullName evidence="5">Glycosyltransferase family 4 protein</fullName>
    </submittedName>
</protein>
<proteinExistence type="predicted"/>
<dbReference type="Pfam" id="PF13439">
    <property type="entry name" value="Glyco_transf_4"/>
    <property type="match status" value="1"/>
</dbReference>
<evidence type="ECO:0000313" key="6">
    <source>
        <dbReference type="Proteomes" id="UP000325827"/>
    </source>
</evidence>
<dbReference type="OrthoDB" id="9801609at2"/>
<dbReference type="PANTHER" id="PTHR46401">
    <property type="entry name" value="GLYCOSYLTRANSFERASE WBBK-RELATED"/>
    <property type="match status" value="1"/>
</dbReference>
<dbReference type="AlphaFoldDB" id="A0A5J5J1X7"/>
<dbReference type="Proteomes" id="UP000325827">
    <property type="component" value="Unassembled WGS sequence"/>
</dbReference>
<sequence length="364" mass="40027">MRLFFDARYIRTDFHDGISRFSHELAHAVARAAPSTDAEVTFLVHDDAQVAMLPSGSPYRKIHAPTSVKEPFTALLLNRWHPDVVYTPMQTMGTAGRRFRVILTLHDTIYYRHRTPPRDLSWLLRVGWRLFHLSYLPQRLVLNAADVVATVSRTSRRQFADARLTKREVVVIPNAPQRLAELLPPGSATPGADAPANIVYMGAFLPYKNVETVIRAMQWLPGRTLHLLSRISAVREGELRKLVPDGAVVQFHNGVSDELYAQLLADAGVLVSASLDEGYGLPLAEALALGAPAVVSDLEIFREVAGDGALFVPAMDAGAFAAAVRSLDDAETRRALTTAGRAHIARFTWDRSADILLGVVRGLA</sequence>
<evidence type="ECO:0000259" key="3">
    <source>
        <dbReference type="Pfam" id="PF00534"/>
    </source>
</evidence>
<dbReference type="InterPro" id="IPR001296">
    <property type="entry name" value="Glyco_trans_1"/>
</dbReference>
<dbReference type="RefSeq" id="WP_150449409.1">
    <property type="nucleotide sequence ID" value="NZ_VYSA01000002.1"/>
</dbReference>
<organism evidence="5 6">
    <name type="scientific">Microbacterium rhizomatis</name>
    <dbReference type="NCBI Taxonomy" id="1631477"/>
    <lineage>
        <taxon>Bacteria</taxon>
        <taxon>Bacillati</taxon>
        <taxon>Actinomycetota</taxon>
        <taxon>Actinomycetes</taxon>
        <taxon>Micrococcales</taxon>
        <taxon>Microbacteriaceae</taxon>
        <taxon>Microbacterium</taxon>
    </lineage>
</organism>
<evidence type="ECO:0000256" key="2">
    <source>
        <dbReference type="ARBA" id="ARBA00022679"/>
    </source>
</evidence>
<dbReference type="EMBL" id="VYSA01000002">
    <property type="protein sequence ID" value="KAA9108377.1"/>
    <property type="molecule type" value="Genomic_DNA"/>
</dbReference>
<keyword evidence="2 5" id="KW-0808">Transferase</keyword>
<evidence type="ECO:0000259" key="4">
    <source>
        <dbReference type="Pfam" id="PF13439"/>
    </source>
</evidence>
<evidence type="ECO:0000256" key="1">
    <source>
        <dbReference type="ARBA" id="ARBA00022676"/>
    </source>
</evidence>
<accession>A0A5J5J1X7</accession>
<keyword evidence="1" id="KW-0328">Glycosyltransferase</keyword>
<comment type="caution">
    <text evidence="5">The sequence shown here is derived from an EMBL/GenBank/DDBJ whole genome shotgun (WGS) entry which is preliminary data.</text>
</comment>
<dbReference type="GO" id="GO:0016757">
    <property type="term" value="F:glycosyltransferase activity"/>
    <property type="evidence" value="ECO:0007669"/>
    <property type="project" value="UniProtKB-KW"/>
</dbReference>
<dbReference type="Gene3D" id="3.40.50.2000">
    <property type="entry name" value="Glycogen Phosphorylase B"/>
    <property type="match status" value="2"/>
</dbReference>
<evidence type="ECO:0000313" key="5">
    <source>
        <dbReference type="EMBL" id="KAA9108377.1"/>
    </source>
</evidence>
<feature type="domain" description="Glycosyl transferase family 1" evidence="3">
    <location>
        <begin position="196"/>
        <end position="341"/>
    </location>
</feature>
<dbReference type="SUPFAM" id="SSF53756">
    <property type="entry name" value="UDP-Glycosyltransferase/glycogen phosphorylase"/>
    <property type="match status" value="1"/>
</dbReference>
<keyword evidence="6" id="KW-1185">Reference proteome</keyword>
<gene>
    <name evidence="5" type="ORF">F6B43_13400</name>
</gene>
<dbReference type="CDD" id="cd03809">
    <property type="entry name" value="GT4_MtfB-like"/>
    <property type="match status" value="1"/>
</dbReference>
<dbReference type="InterPro" id="IPR028098">
    <property type="entry name" value="Glyco_trans_4-like_N"/>
</dbReference>
<reference evidence="6" key="1">
    <citation type="submission" date="2019-09" db="EMBL/GenBank/DDBJ databases">
        <title>Mumia zhuanghuii sp. nov. isolated from the intestinal contents of plateau pika (Ochotona curzoniae) in the Qinghai-Tibet plateau of China.</title>
        <authorList>
            <person name="Tian Z."/>
        </authorList>
    </citation>
    <scope>NUCLEOTIDE SEQUENCE [LARGE SCALE GENOMIC DNA]</scope>
    <source>
        <strain evidence="6">JCM 30598</strain>
    </source>
</reference>
<dbReference type="PANTHER" id="PTHR46401:SF2">
    <property type="entry name" value="GLYCOSYLTRANSFERASE WBBK-RELATED"/>
    <property type="match status" value="1"/>
</dbReference>
<dbReference type="Pfam" id="PF00534">
    <property type="entry name" value="Glycos_transf_1"/>
    <property type="match status" value="1"/>
</dbReference>
<feature type="domain" description="Glycosyltransferase subfamily 4-like N-terminal" evidence="4">
    <location>
        <begin position="23"/>
        <end position="174"/>
    </location>
</feature>